<feature type="compositionally biased region" description="Low complexity" evidence="14">
    <location>
        <begin position="953"/>
        <end position="963"/>
    </location>
</feature>
<dbReference type="CDD" id="cd14077">
    <property type="entry name" value="STKc_Kin1_2"/>
    <property type="match status" value="1"/>
</dbReference>
<feature type="compositionally biased region" description="Basic and acidic residues" evidence="14">
    <location>
        <begin position="91"/>
        <end position="102"/>
    </location>
</feature>
<comment type="caution">
    <text evidence="17">The sequence shown here is derived from an EMBL/GenBank/DDBJ whole genome shotgun (WGS) entry which is preliminary data.</text>
</comment>
<name>A0A9W9UC91_9EURO</name>
<dbReference type="Pfam" id="PF00069">
    <property type="entry name" value="Pkinase"/>
    <property type="match status" value="1"/>
</dbReference>
<dbReference type="InterPro" id="IPR011009">
    <property type="entry name" value="Kinase-like_dom_sf"/>
</dbReference>
<evidence type="ECO:0000256" key="3">
    <source>
        <dbReference type="ARBA" id="ARBA00012513"/>
    </source>
</evidence>
<dbReference type="PROSITE" id="PS00108">
    <property type="entry name" value="PROTEIN_KINASE_ST"/>
    <property type="match status" value="1"/>
</dbReference>
<organism evidence="17 18">
    <name type="scientific">Penicillium atrosanguineum</name>
    <dbReference type="NCBI Taxonomy" id="1132637"/>
    <lineage>
        <taxon>Eukaryota</taxon>
        <taxon>Fungi</taxon>
        <taxon>Dikarya</taxon>
        <taxon>Ascomycota</taxon>
        <taxon>Pezizomycotina</taxon>
        <taxon>Eurotiomycetes</taxon>
        <taxon>Eurotiomycetidae</taxon>
        <taxon>Eurotiales</taxon>
        <taxon>Aspergillaceae</taxon>
        <taxon>Penicillium</taxon>
    </lineage>
</organism>
<keyword evidence="18" id="KW-1185">Reference proteome</keyword>
<comment type="similarity">
    <text evidence="2">Belongs to the protein kinase superfamily. CAMK Ser/Thr protein kinase family. NIM1 subfamily.</text>
</comment>
<dbReference type="GO" id="GO:0000226">
    <property type="term" value="P:microtubule cytoskeleton organization"/>
    <property type="evidence" value="ECO:0007669"/>
    <property type="project" value="TreeGrafter"/>
</dbReference>
<dbReference type="GO" id="GO:0035556">
    <property type="term" value="P:intracellular signal transduction"/>
    <property type="evidence" value="ECO:0007669"/>
    <property type="project" value="TreeGrafter"/>
</dbReference>
<feature type="compositionally biased region" description="Low complexity" evidence="14">
    <location>
        <begin position="154"/>
        <end position="167"/>
    </location>
</feature>
<dbReference type="EMBL" id="JAPZBO010000001">
    <property type="protein sequence ID" value="KAJ5331277.1"/>
    <property type="molecule type" value="Genomic_DNA"/>
</dbReference>
<evidence type="ECO:0000256" key="12">
    <source>
        <dbReference type="ARBA" id="ARBA00048679"/>
    </source>
</evidence>
<evidence type="ECO:0000256" key="9">
    <source>
        <dbReference type="ARBA" id="ARBA00022777"/>
    </source>
</evidence>
<evidence type="ECO:0000256" key="13">
    <source>
        <dbReference type="PROSITE-ProRule" id="PRU10141"/>
    </source>
</evidence>
<keyword evidence="6" id="KW-0597">Phosphoprotein</keyword>
<dbReference type="InterPro" id="IPR008271">
    <property type="entry name" value="Ser/Thr_kinase_AS"/>
</dbReference>
<keyword evidence="4" id="KW-0963">Cytoplasm</keyword>
<dbReference type="SUPFAM" id="SSF103243">
    <property type="entry name" value="KA1-like"/>
    <property type="match status" value="1"/>
</dbReference>
<feature type="domain" description="KA1" evidence="16">
    <location>
        <begin position="1005"/>
        <end position="1054"/>
    </location>
</feature>
<dbReference type="CDD" id="cd12121">
    <property type="entry name" value="MARK_C_like"/>
    <property type="match status" value="1"/>
</dbReference>
<feature type="compositionally biased region" description="Low complexity" evidence="14">
    <location>
        <begin position="8"/>
        <end position="22"/>
    </location>
</feature>
<comment type="catalytic activity">
    <reaction evidence="12">
        <text>L-seryl-[protein] + ATP = O-phospho-L-seryl-[protein] + ADP + H(+)</text>
        <dbReference type="Rhea" id="RHEA:17989"/>
        <dbReference type="Rhea" id="RHEA-COMP:9863"/>
        <dbReference type="Rhea" id="RHEA-COMP:11604"/>
        <dbReference type="ChEBI" id="CHEBI:15378"/>
        <dbReference type="ChEBI" id="CHEBI:29999"/>
        <dbReference type="ChEBI" id="CHEBI:30616"/>
        <dbReference type="ChEBI" id="CHEBI:83421"/>
        <dbReference type="ChEBI" id="CHEBI:456216"/>
        <dbReference type="EC" id="2.7.11.1"/>
    </reaction>
</comment>
<dbReference type="InterPro" id="IPR017441">
    <property type="entry name" value="Protein_kinase_ATP_BS"/>
</dbReference>
<feature type="compositionally biased region" description="Basic and acidic residues" evidence="14">
    <location>
        <begin position="674"/>
        <end position="683"/>
    </location>
</feature>
<evidence type="ECO:0000256" key="11">
    <source>
        <dbReference type="ARBA" id="ARBA00047899"/>
    </source>
</evidence>
<dbReference type="Gene3D" id="1.10.510.10">
    <property type="entry name" value="Transferase(Phosphotransferase) domain 1"/>
    <property type="match status" value="1"/>
</dbReference>
<feature type="compositionally biased region" description="Polar residues" evidence="14">
    <location>
        <begin position="633"/>
        <end position="650"/>
    </location>
</feature>
<sequence length="1054" mass="116879">MSAPAPASTSPTVVRSQSTSSRPPRPAQTDLPHRTRSVAVRSSNSSQPPPQSQYSHTKNPSHDRRPPSNYAALDSVARRDFEASNAARMPSRRDPSSERSQERPSTATRTESTRRHQRNPSTQSHQRERSDMVGAAAPDRAADSSQHAAGTHSTPTAAAQPRRRTTITTPTGQWALGKTIGAGSMGKVKLAKNIETGEQVAVKIVPRLSTEEHRNSRESERADRSKEIRTAREAAIVSLTSHPFICGMRDVVRTTYHWYMLFEYVNGGQMLDYIISHGKLKEKQARKFARQIASALDYCHRNSIVHRDLKIENILISKTGDIKIIDFGLSNLFSPRSLLKTFCGSLYFAAPELLQARQYTGPEVDVWSFGIVLYVLVCGKVPFDDQSMPQLHAKIKKGVVEYPPGLSTECRHIISRMLVTDPKQRASLNEIMNHPWMNKGFSAPPENYLPHREPLQLPLDQEVIEKMTGFDFGPPDYITAQLTKVLESEEYRHAVRNNHREQPVFSQAEKKRGVFDFYKRRNSAASRDTLSAPSMEAIQLGNDPLNAYSPLVSVYHLVKEKIDRERVEARPGALGIRPTTADVQVSELTAPTAPEAAHTNQYQLPGDKDTGRRSRPRARTHGEDEVTEGMKNLHTSSPSAHAMPISSQLETPAKKESAAAGLLRRFSTRRTKDRSREHERERTSTPNTPTLNVQPPADSASPIHRGFSVRRTRRAEPSPGSIPTGGSQPQQDFLAAPGSTDQTSSSNKFLGRSTSVNSADYRPRRAARRSDADALDAERQPPSTSGSDQVAPKEAGTRIGGHTHTARTMSLGHARRESIQARRQRREAAREANVPEETDADISGAGTALESANEGEDLSKPVFLKGLFSVSTTSSKPLPVIRSDIIRVLRQLAVDYVEIKGGFSCRHAPSIDLEKVVDMSPPSPDRQGQVSHRRRISFGGLLGQDDSRDDSRSTQNRSQRRTQAAPDHSFTTNSDGSEEYVARDQNQGAFGERVVGETTTRVQSDTGENLVLRFEILIVKVPLFSLHGIQFKKVSGGMWQYREMAKKILDALRL</sequence>
<feature type="region of interest" description="Disordered" evidence="14">
    <location>
        <begin position="1"/>
        <end position="167"/>
    </location>
</feature>
<evidence type="ECO:0000313" key="17">
    <source>
        <dbReference type="EMBL" id="KAJ5331277.1"/>
    </source>
</evidence>
<gene>
    <name evidence="17" type="ORF">N7476_001060</name>
</gene>
<dbReference type="InterPro" id="IPR001772">
    <property type="entry name" value="KA1_dom"/>
</dbReference>
<dbReference type="PANTHER" id="PTHR24346">
    <property type="entry name" value="MAP/MICROTUBULE AFFINITY-REGULATING KINASE"/>
    <property type="match status" value="1"/>
</dbReference>
<feature type="region of interest" description="Disordered" evidence="14">
    <location>
        <begin position="915"/>
        <end position="978"/>
    </location>
</feature>
<reference evidence="17" key="1">
    <citation type="submission" date="2022-12" db="EMBL/GenBank/DDBJ databases">
        <authorList>
            <person name="Petersen C."/>
        </authorList>
    </citation>
    <scope>NUCLEOTIDE SEQUENCE</scope>
    <source>
        <strain evidence="17">IBT 21472</strain>
    </source>
</reference>
<evidence type="ECO:0000259" key="16">
    <source>
        <dbReference type="PROSITE" id="PS50032"/>
    </source>
</evidence>
<evidence type="ECO:0000256" key="4">
    <source>
        <dbReference type="ARBA" id="ARBA00022490"/>
    </source>
</evidence>
<dbReference type="OrthoDB" id="1928777at2759"/>
<comment type="catalytic activity">
    <reaction evidence="11">
        <text>L-threonyl-[protein] + ATP = O-phospho-L-threonyl-[protein] + ADP + H(+)</text>
        <dbReference type="Rhea" id="RHEA:46608"/>
        <dbReference type="Rhea" id="RHEA-COMP:11060"/>
        <dbReference type="Rhea" id="RHEA-COMP:11605"/>
        <dbReference type="ChEBI" id="CHEBI:15378"/>
        <dbReference type="ChEBI" id="CHEBI:30013"/>
        <dbReference type="ChEBI" id="CHEBI:30616"/>
        <dbReference type="ChEBI" id="CHEBI:61977"/>
        <dbReference type="ChEBI" id="CHEBI:456216"/>
        <dbReference type="EC" id="2.7.11.1"/>
    </reaction>
</comment>
<keyword evidence="7" id="KW-0808">Transferase</keyword>
<evidence type="ECO:0000256" key="14">
    <source>
        <dbReference type="SAM" id="MobiDB-lite"/>
    </source>
</evidence>
<accession>A0A9W9UC91</accession>
<evidence type="ECO:0000256" key="7">
    <source>
        <dbReference type="ARBA" id="ARBA00022679"/>
    </source>
</evidence>
<dbReference type="Gene3D" id="3.30.310.80">
    <property type="entry name" value="Kinase associated domain 1, KA1"/>
    <property type="match status" value="1"/>
</dbReference>
<feature type="region of interest" description="Disordered" evidence="14">
    <location>
        <begin position="590"/>
        <end position="844"/>
    </location>
</feature>
<keyword evidence="8 13" id="KW-0547">Nucleotide-binding</keyword>
<dbReference type="GO" id="GO:0005524">
    <property type="term" value="F:ATP binding"/>
    <property type="evidence" value="ECO:0007669"/>
    <property type="project" value="UniProtKB-UniRule"/>
</dbReference>
<evidence type="ECO:0000256" key="5">
    <source>
        <dbReference type="ARBA" id="ARBA00022527"/>
    </source>
</evidence>
<dbReference type="SUPFAM" id="SSF56112">
    <property type="entry name" value="Protein kinase-like (PK-like)"/>
    <property type="match status" value="1"/>
</dbReference>
<dbReference type="Pfam" id="PF02149">
    <property type="entry name" value="KA1"/>
    <property type="match status" value="1"/>
</dbReference>
<dbReference type="PANTHER" id="PTHR24346:SF82">
    <property type="entry name" value="KP78A-RELATED"/>
    <property type="match status" value="1"/>
</dbReference>
<reference evidence="17" key="2">
    <citation type="journal article" date="2023" name="IMA Fungus">
        <title>Comparative genomic study of the Penicillium genus elucidates a diverse pangenome and 15 lateral gene transfer events.</title>
        <authorList>
            <person name="Petersen C."/>
            <person name="Sorensen T."/>
            <person name="Nielsen M.R."/>
            <person name="Sondergaard T.E."/>
            <person name="Sorensen J.L."/>
            <person name="Fitzpatrick D.A."/>
            <person name="Frisvad J.C."/>
            <person name="Nielsen K.L."/>
        </authorList>
    </citation>
    <scope>NUCLEOTIDE SEQUENCE</scope>
    <source>
        <strain evidence="17">IBT 21472</strain>
    </source>
</reference>
<feature type="compositionally biased region" description="Polar residues" evidence="14">
    <location>
        <begin position="739"/>
        <end position="758"/>
    </location>
</feature>
<dbReference type="InterPro" id="IPR028375">
    <property type="entry name" value="KA1/Ssp2_C"/>
</dbReference>
<evidence type="ECO:0000256" key="10">
    <source>
        <dbReference type="ARBA" id="ARBA00022840"/>
    </source>
</evidence>
<dbReference type="PROSITE" id="PS50032">
    <property type="entry name" value="KA1"/>
    <property type="match status" value="1"/>
</dbReference>
<protein>
    <recommendedName>
        <fullName evidence="3">non-specific serine/threonine protein kinase</fullName>
        <ecNumber evidence="3">2.7.11.1</ecNumber>
    </recommendedName>
</protein>
<dbReference type="Proteomes" id="UP001147746">
    <property type="component" value="Unassembled WGS sequence"/>
</dbReference>
<dbReference type="PROSITE" id="PS50011">
    <property type="entry name" value="PROTEIN_KINASE_DOM"/>
    <property type="match status" value="1"/>
</dbReference>
<evidence type="ECO:0000256" key="1">
    <source>
        <dbReference type="ARBA" id="ARBA00004496"/>
    </source>
</evidence>
<evidence type="ECO:0000256" key="2">
    <source>
        <dbReference type="ARBA" id="ARBA00010791"/>
    </source>
</evidence>
<keyword evidence="5" id="KW-0723">Serine/threonine-protein kinase</keyword>
<keyword evidence="9" id="KW-0418">Kinase</keyword>
<keyword evidence="10 13" id="KW-0067">ATP-binding</keyword>
<dbReference type="FunFam" id="1.10.510.10:FF:000333">
    <property type="entry name" value="Non-specific serine/threonine protein kinase"/>
    <property type="match status" value="1"/>
</dbReference>
<comment type="subcellular location">
    <subcellularLocation>
        <location evidence="1">Cytoplasm</location>
    </subcellularLocation>
</comment>
<dbReference type="AlphaFoldDB" id="A0A9W9UC91"/>
<feature type="binding site" evidence="13">
    <location>
        <position position="203"/>
    </location>
    <ligand>
        <name>ATP</name>
        <dbReference type="ChEBI" id="CHEBI:30616"/>
    </ligand>
</feature>
<feature type="compositionally biased region" description="Basic and acidic residues" evidence="14">
    <location>
        <begin position="814"/>
        <end position="830"/>
    </location>
</feature>
<evidence type="ECO:0000256" key="6">
    <source>
        <dbReference type="ARBA" id="ARBA00022553"/>
    </source>
</evidence>
<feature type="compositionally biased region" description="Basic and acidic residues" evidence="14">
    <location>
        <begin position="768"/>
        <end position="779"/>
    </location>
</feature>
<dbReference type="GO" id="GO:0004674">
    <property type="term" value="F:protein serine/threonine kinase activity"/>
    <property type="evidence" value="ECO:0007669"/>
    <property type="project" value="UniProtKB-KW"/>
</dbReference>
<feature type="compositionally biased region" description="Polar residues" evidence="14">
    <location>
        <begin position="143"/>
        <end position="153"/>
    </location>
</feature>
<proteinExistence type="inferred from homology"/>
<feature type="domain" description="Protein kinase" evidence="15">
    <location>
        <begin position="174"/>
        <end position="437"/>
    </location>
</feature>
<dbReference type="InterPro" id="IPR000719">
    <property type="entry name" value="Prot_kinase_dom"/>
</dbReference>
<evidence type="ECO:0000313" key="18">
    <source>
        <dbReference type="Proteomes" id="UP001147746"/>
    </source>
</evidence>
<evidence type="ECO:0000256" key="8">
    <source>
        <dbReference type="ARBA" id="ARBA00022741"/>
    </source>
</evidence>
<dbReference type="SMART" id="SM00220">
    <property type="entry name" value="S_TKc"/>
    <property type="match status" value="1"/>
</dbReference>
<dbReference type="EC" id="2.7.11.1" evidence="3"/>
<evidence type="ECO:0000259" key="15">
    <source>
        <dbReference type="PROSITE" id="PS50011"/>
    </source>
</evidence>
<dbReference type="PROSITE" id="PS00107">
    <property type="entry name" value="PROTEIN_KINASE_ATP"/>
    <property type="match status" value="1"/>
</dbReference>
<dbReference type="GO" id="GO:0005737">
    <property type="term" value="C:cytoplasm"/>
    <property type="evidence" value="ECO:0007669"/>
    <property type="project" value="UniProtKB-SubCell"/>
</dbReference>
<dbReference type="GO" id="GO:0071944">
    <property type="term" value="C:cell periphery"/>
    <property type="evidence" value="ECO:0007669"/>
    <property type="project" value="UniProtKB-ARBA"/>
</dbReference>